<dbReference type="EMBL" id="JAPQKO010000001">
    <property type="protein sequence ID" value="KAJ5182674.1"/>
    <property type="molecule type" value="Genomic_DNA"/>
</dbReference>
<dbReference type="GO" id="GO:0016846">
    <property type="term" value="F:carbon-sulfur lyase activity"/>
    <property type="evidence" value="ECO:0007669"/>
    <property type="project" value="InterPro"/>
</dbReference>
<evidence type="ECO:0000313" key="6">
    <source>
        <dbReference type="EMBL" id="KAJ5182674.1"/>
    </source>
</evidence>
<dbReference type="AlphaFoldDB" id="A0A9W9IRI0"/>
<keyword evidence="2" id="KW-0479">Metal-binding</keyword>
<accession>A0A9W9IRI0</accession>
<comment type="caution">
    <text evidence="6">The sequence shown here is derived from an EMBL/GenBank/DDBJ whole genome shotgun (WGS) entry which is preliminary data.</text>
</comment>
<dbReference type="Pfam" id="PF04828">
    <property type="entry name" value="GFA"/>
    <property type="match status" value="1"/>
</dbReference>
<reference evidence="6" key="1">
    <citation type="submission" date="2022-11" db="EMBL/GenBank/DDBJ databases">
        <authorList>
            <person name="Petersen C."/>
        </authorList>
    </citation>
    <scope>NUCLEOTIDE SEQUENCE</scope>
    <source>
        <strain evidence="6">IBT 21917</strain>
    </source>
</reference>
<comment type="similarity">
    <text evidence="1">Belongs to the Gfa family.</text>
</comment>
<evidence type="ECO:0000259" key="5">
    <source>
        <dbReference type="PROSITE" id="PS51891"/>
    </source>
</evidence>
<dbReference type="OrthoDB" id="6329284at2759"/>
<evidence type="ECO:0000256" key="2">
    <source>
        <dbReference type="ARBA" id="ARBA00022723"/>
    </source>
</evidence>
<dbReference type="PANTHER" id="PTHR33337">
    <property type="entry name" value="GFA DOMAIN-CONTAINING PROTEIN"/>
    <property type="match status" value="1"/>
</dbReference>
<gene>
    <name evidence="6" type="ORF">N7492_000290</name>
</gene>
<dbReference type="GO" id="GO:0046872">
    <property type="term" value="F:metal ion binding"/>
    <property type="evidence" value="ECO:0007669"/>
    <property type="project" value="UniProtKB-KW"/>
</dbReference>
<reference evidence="6" key="2">
    <citation type="journal article" date="2023" name="IMA Fungus">
        <title>Comparative genomic study of the Penicillium genus elucidates a diverse pangenome and 15 lateral gene transfer events.</title>
        <authorList>
            <person name="Petersen C."/>
            <person name="Sorensen T."/>
            <person name="Nielsen M.R."/>
            <person name="Sondergaard T.E."/>
            <person name="Sorensen J.L."/>
            <person name="Fitzpatrick D.A."/>
            <person name="Frisvad J.C."/>
            <person name="Nielsen K.L."/>
        </authorList>
    </citation>
    <scope>NUCLEOTIDE SEQUENCE</scope>
    <source>
        <strain evidence="6">IBT 21917</strain>
    </source>
</reference>
<dbReference type="InterPro" id="IPR011057">
    <property type="entry name" value="Mss4-like_sf"/>
</dbReference>
<sequence>MLSGGCACNHIRYTTSSLPESLVNCHCTECRKQAGAPYQAWIAFPADSMEWEHQPTIWKSSESASRGFCPRCGSTLTMALKNHPTMIAVTAGSVDDEVSSIVPFPESHIFLREKAPWFQLPDDGTKRWAKWNE</sequence>
<evidence type="ECO:0000256" key="3">
    <source>
        <dbReference type="ARBA" id="ARBA00022833"/>
    </source>
</evidence>
<evidence type="ECO:0000256" key="1">
    <source>
        <dbReference type="ARBA" id="ARBA00005495"/>
    </source>
</evidence>
<feature type="domain" description="CENP-V/GFA" evidence="5">
    <location>
        <begin position="2"/>
        <end position="105"/>
    </location>
</feature>
<proteinExistence type="inferred from homology"/>
<evidence type="ECO:0000313" key="7">
    <source>
        <dbReference type="Proteomes" id="UP001146351"/>
    </source>
</evidence>
<dbReference type="Gene3D" id="3.90.1590.10">
    <property type="entry name" value="glutathione-dependent formaldehyde- activating enzyme (gfa)"/>
    <property type="match status" value="1"/>
</dbReference>
<name>A0A9W9IRI0_9EURO</name>
<dbReference type="PROSITE" id="PS51891">
    <property type="entry name" value="CENP_V_GFA"/>
    <property type="match status" value="1"/>
</dbReference>
<dbReference type="SUPFAM" id="SSF51316">
    <property type="entry name" value="Mss4-like"/>
    <property type="match status" value="1"/>
</dbReference>
<evidence type="ECO:0000256" key="4">
    <source>
        <dbReference type="ARBA" id="ARBA00023239"/>
    </source>
</evidence>
<dbReference type="Proteomes" id="UP001146351">
    <property type="component" value="Unassembled WGS sequence"/>
</dbReference>
<protein>
    <recommendedName>
        <fullName evidence="5">CENP-V/GFA domain-containing protein</fullName>
    </recommendedName>
</protein>
<keyword evidence="7" id="KW-1185">Reference proteome</keyword>
<dbReference type="InterPro" id="IPR006913">
    <property type="entry name" value="CENP-V/GFA"/>
</dbReference>
<keyword evidence="3" id="KW-0862">Zinc</keyword>
<dbReference type="PANTHER" id="PTHR33337:SF40">
    <property type="entry name" value="CENP-V_GFA DOMAIN-CONTAINING PROTEIN-RELATED"/>
    <property type="match status" value="1"/>
</dbReference>
<keyword evidence="4" id="KW-0456">Lyase</keyword>
<organism evidence="6 7">
    <name type="scientific">Penicillium capsulatum</name>
    <dbReference type="NCBI Taxonomy" id="69766"/>
    <lineage>
        <taxon>Eukaryota</taxon>
        <taxon>Fungi</taxon>
        <taxon>Dikarya</taxon>
        <taxon>Ascomycota</taxon>
        <taxon>Pezizomycotina</taxon>
        <taxon>Eurotiomycetes</taxon>
        <taxon>Eurotiomycetidae</taxon>
        <taxon>Eurotiales</taxon>
        <taxon>Aspergillaceae</taxon>
        <taxon>Penicillium</taxon>
    </lineage>
</organism>